<gene>
    <name evidence="5" type="ORF">GBM73_00080</name>
    <name evidence="4" type="ORF">SMVRE20_01831</name>
</gene>
<reference evidence="5 6" key="2">
    <citation type="submission" date="2019-10" db="EMBL/GenBank/DDBJ databases">
        <title>Evolutionary dynamics of vancomycin-resistant Enterococcus faecium during gastrointestinal tract colonization and bloodstream infection in immunocompromised pediatric patients.</title>
        <authorList>
            <person name="Chilambi G.S."/>
            <person name="Nordstrom H.R."/>
            <person name="Evans D.R."/>
            <person name="Ferrolino J."/>
            <person name="Hayden R.T."/>
            <person name="Maron G.M."/>
            <person name="Vo A.N."/>
            <person name="Gilmore M.S."/>
            <person name="Wolf J."/>
            <person name="Rosch J.W."/>
            <person name="Van Tyne D."/>
        </authorList>
    </citation>
    <scope>NUCLEOTIDE SEQUENCE [LARGE SCALE GENOMIC DNA]</scope>
    <source>
        <strain evidence="5 6">VRECG27</strain>
    </source>
</reference>
<dbReference type="RefSeq" id="WP_002304633.1">
    <property type="nucleotide sequence ID" value="NZ_CABGSJ010000029.1"/>
</dbReference>
<dbReference type="PANTHER" id="PTHR30576">
    <property type="entry name" value="COLANIC BIOSYNTHESIS UDP-GLUCOSE LIPID CARRIER TRANSFERASE"/>
    <property type="match status" value="1"/>
</dbReference>
<comment type="similarity">
    <text evidence="1">Belongs to the bacterial sugar transferase family.</text>
</comment>
<evidence type="ECO:0000259" key="3">
    <source>
        <dbReference type="Pfam" id="PF02397"/>
    </source>
</evidence>
<dbReference type="GO" id="GO:0016780">
    <property type="term" value="F:phosphotransferase activity, for other substituted phosphate groups"/>
    <property type="evidence" value="ECO:0007669"/>
    <property type="project" value="TreeGrafter"/>
</dbReference>
<evidence type="ECO:0000256" key="1">
    <source>
        <dbReference type="ARBA" id="ARBA00006464"/>
    </source>
</evidence>
<reference evidence="4" key="1">
    <citation type="submission" date="2019-02" db="EMBL/GenBank/DDBJ databases">
        <title>Complete Genome Sequence of vanD5-typed vancomycin-resistant Enterococcus faecium in Sapporo, Japan.</title>
        <authorList>
            <person name="Sato T."/>
            <person name="Wada T."/>
            <person name="Shinagawa M."/>
            <person name="Fukushima Y."/>
            <person name="Nakajima C."/>
            <person name="Suzuki Y."/>
            <person name="Takahashi S."/>
            <person name="Yokota S."/>
        </authorList>
    </citation>
    <scope>NUCLEOTIDE SEQUENCE</scope>
    <source>
        <strain evidence="4">SMVRE20</strain>
    </source>
</reference>
<dbReference type="EMBL" id="AP019408">
    <property type="protein sequence ID" value="BBI39501.1"/>
    <property type="molecule type" value="Genomic_DNA"/>
</dbReference>
<evidence type="ECO:0000313" key="5">
    <source>
        <dbReference type="EMBL" id="KAB7575822.1"/>
    </source>
</evidence>
<keyword evidence="2" id="KW-1133">Transmembrane helix</keyword>
<dbReference type="InterPro" id="IPR003362">
    <property type="entry name" value="Bact_transf"/>
</dbReference>
<evidence type="ECO:0000256" key="2">
    <source>
        <dbReference type="SAM" id="Phobius"/>
    </source>
</evidence>
<dbReference type="AlphaFoldDB" id="A0A455TTG5"/>
<feature type="transmembrane region" description="Helical" evidence="2">
    <location>
        <begin position="37"/>
        <end position="60"/>
    </location>
</feature>
<keyword evidence="5" id="KW-0808">Transferase</keyword>
<evidence type="ECO:0000313" key="4">
    <source>
        <dbReference type="EMBL" id="BBI39501.1"/>
    </source>
</evidence>
<dbReference type="Pfam" id="PF02397">
    <property type="entry name" value="Bac_transf"/>
    <property type="match status" value="1"/>
</dbReference>
<sequence>MIGIEEKKGVQKDVTIDREENLRGHRFYWIGRRAQDIFFSALALIALSPVMLITALAIVIDDPGGSPIFVQDRVGRNGKLFKFYKFRSMCVDAEAKLEALLAQNEMDGPVFKIKDDPRITRVGKFIRKTSIDELPQLWNILKGDMSIIGPRPALPREVEQYGDYERQRLFVQPGLSCYWQIAPHRNELSFEEWVELDVKYINERSFITDWKIIFLTLQAVLFGYGE</sequence>
<keyword evidence="2" id="KW-0812">Transmembrane</keyword>
<feature type="domain" description="Bacterial sugar transferase" evidence="3">
    <location>
        <begin position="32"/>
        <end position="221"/>
    </location>
</feature>
<accession>A0A455TTG5</accession>
<dbReference type="PANTHER" id="PTHR30576:SF0">
    <property type="entry name" value="UNDECAPRENYL-PHOSPHATE N-ACETYLGALACTOSAMINYL 1-PHOSPHATE TRANSFERASE-RELATED"/>
    <property type="match status" value="1"/>
</dbReference>
<protein>
    <submittedName>
        <fullName evidence="4">Multidrug MFS transporter</fullName>
    </submittedName>
    <submittedName>
        <fullName evidence="5">Sugar transferase</fullName>
    </submittedName>
</protein>
<dbReference type="EMBL" id="WEFP01000001">
    <property type="protein sequence ID" value="KAB7575822.1"/>
    <property type="molecule type" value="Genomic_DNA"/>
</dbReference>
<name>A0A455TTG5_ENTFC</name>
<proteinExistence type="inferred from homology"/>
<evidence type="ECO:0000313" key="6">
    <source>
        <dbReference type="Proteomes" id="UP000469871"/>
    </source>
</evidence>
<organism evidence="4">
    <name type="scientific">Enterococcus faecium</name>
    <name type="common">Streptococcus faecium</name>
    <dbReference type="NCBI Taxonomy" id="1352"/>
    <lineage>
        <taxon>Bacteria</taxon>
        <taxon>Bacillati</taxon>
        <taxon>Bacillota</taxon>
        <taxon>Bacilli</taxon>
        <taxon>Lactobacillales</taxon>
        <taxon>Enterococcaceae</taxon>
        <taxon>Enterococcus</taxon>
    </lineage>
</organism>
<keyword evidence="2" id="KW-0472">Membrane</keyword>
<dbReference type="Proteomes" id="UP000469871">
    <property type="component" value="Unassembled WGS sequence"/>
</dbReference>